<dbReference type="InterPro" id="IPR036425">
    <property type="entry name" value="MoaB/Mog-like_dom_sf"/>
</dbReference>
<dbReference type="Gene3D" id="3.90.950.20">
    <property type="entry name" value="CinA-like"/>
    <property type="match status" value="1"/>
</dbReference>
<dbReference type="Gene3D" id="3.40.980.10">
    <property type="entry name" value="MoaB/Mog-like domain"/>
    <property type="match status" value="1"/>
</dbReference>
<dbReference type="EMBL" id="CP046457">
    <property type="protein sequence ID" value="QGT99641.1"/>
    <property type="molecule type" value="Genomic_DNA"/>
</dbReference>
<dbReference type="Pfam" id="PF02464">
    <property type="entry name" value="CinA"/>
    <property type="match status" value="1"/>
</dbReference>
<reference evidence="4" key="1">
    <citation type="journal article" date="2019" name="Microbiology">
        <title>Complete Genome Sequence of an Uncultured Bacterium of the Candidate Phylum Bipolaricaulota.</title>
        <authorList>
            <person name="Kadnikov V.V."/>
            <person name="Mardanov A.V."/>
            <person name="Beletsky A.V."/>
            <person name="Frank Y.A."/>
            <person name="Karnachuk O.V."/>
            <person name="Ravin N.V."/>
        </authorList>
    </citation>
    <scope>NUCLEOTIDE SEQUENCE [LARGE SCALE GENOMIC DNA]</scope>
</reference>
<dbReference type="NCBIfam" id="NF001813">
    <property type="entry name" value="PRK00549.1"/>
    <property type="match status" value="1"/>
</dbReference>
<dbReference type="KEGG" id="salq:SYNTR_1048"/>
<keyword evidence="4" id="KW-1185">Reference proteome</keyword>
<keyword evidence="3" id="KW-0378">Hydrolase</keyword>
<name>A0A6I6DJT4_9FIRM</name>
<sequence>MKTAYLISTGTELLLGLTLDTNSIFISERLEKLGVKVIGKSIVGDNKENLIKAFKLGLESADVVITTGGLGPTKDDLTKEIACEVLGIQSVLNKKVEDNLQNFFAKRNRDMPKSNIKQAMFPKDAIILKNSIGTAPGMYIDKGNKKTILLPGPPNEMRKMYEDEVEPLLIRELNLEEKKIATKVIKVIGPGESQIEEMIAEVMNNPNGCSIVLLAHEGEVHIRVTADRKDFKESQENLDIVVNNIIEKTSNYIYGYDEETLPSNIVKLLDKKGKTIAFAESCTGGLISKLITDVPGSSSVFWGTIVSYSNKSKIGLLDVKENTINKNGAVSEETAYEMAKGALKVSDADIGVAVTGIAGPDGGTEQKPVGEVYIAIAFNNYCTVKKLRFVGDRDAIRMLTAKSALDLIRKKIK</sequence>
<dbReference type="PANTHER" id="PTHR13939:SF0">
    <property type="entry name" value="NMN AMIDOHYDROLASE-LIKE PROTEIN YFAY"/>
    <property type="match status" value="1"/>
</dbReference>
<dbReference type="InterPro" id="IPR001453">
    <property type="entry name" value="MoaB/Mog_dom"/>
</dbReference>
<feature type="domain" description="MoaB/Mog" evidence="2">
    <location>
        <begin position="5"/>
        <end position="172"/>
    </location>
</feature>
<comment type="similarity">
    <text evidence="1">Belongs to the CinA family.</text>
</comment>
<gene>
    <name evidence="1" type="primary">cinA</name>
    <name evidence="3" type="ORF">SYNTR_1048</name>
</gene>
<dbReference type="Gene3D" id="3.30.70.2860">
    <property type="match status" value="1"/>
</dbReference>
<dbReference type="NCBIfam" id="TIGR00199">
    <property type="entry name" value="PncC_domain"/>
    <property type="match status" value="1"/>
</dbReference>
<dbReference type="RefSeq" id="WP_156203518.1">
    <property type="nucleotide sequence ID" value="NZ_CP046457.1"/>
</dbReference>
<dbReference type="SUPFAM" id="SSF53218">
    <property type="entry name" value="Molybdenum cofactor biosynthesis proteins"/>
    <property type="match status" value="1"/>
</dbReference>
<dbReference type="Pfam" id="PF18146">
    <property type="entry name" value="CinA_KH"/>
    <property type="match status" value="1"/>
</dbReference>
<dbReference type="Proteomes" id="UP000426444">
    <property type="component" value="Chromosome"/>
</dbReference>
<dbReference type="SUPFAM" id="SSF142433">
    <property type="entry name" value="CinA-like"/>
    <property type="match status" value="1"/>
</dbReference>
<dbReference type="InterPro" id="IPR008136">
    <property type="entry name" value="CinA_C"/>
</dbReference>
<dbReference type="InterPro" id="IPR036653">
    <property type="entry name" value="CinA-like_C"/>
</dbReference>
<organism evidence="3 4">
    <name type="scientific">Candidatus Syntrophocurvum alkaliphilum</name>
    <dbReference type="NCBI Taxonomy" id="2293317"/>
    <lineage>
        <taxon>Bacteria</taxon>
        <taxon>Bacillati</taxon>
        <taxon>Bacillota</taxon>
        <taxon>Clostridia</taxon>
        <taxon>Eubacteriales</taxon>
        <taxon>Syntrophomonadaceae</taxon>
        <taxon>Candidatus Syntrophocurvum</taxon>
    </lineage>
</organism>
<dbReference type="GO" id="GO:0016787">
    <property type="term" value="F:hydrolase activity"/>
    <property type="evidence" value="ECO:0007669"/>
    <property type="project" value="UniProtKB-KW"/>
</dbReference>
<evidence type="ECO:0000256" key="1">
    <source>
        <dbReference type="HAMAP-Rule" id="MF_00226"/>
    </source>
</evidence>
<dbReference type="SMART" id="SM00852">
    <property type="entry name" value="MoCF_biosynth"/>
    <property type="match status" value="1"/>
</dbReference>
<dbReference type="HAMAP" id="MF_00226_B">
    <property type="entry name" value="CinA_B"/>
    <property type="match status" value="1"/>
</dbReference>
<protein>
    <recommendedName>
        <fullName evidence="1">Putative competence-damage inducible protein</fullName>
    </recommendedName>
</protein>
<dbReference type="PIRSF" id="PIRSF006728">
    <property type="entry name" value="CinA"/>
    <property type="match status" value="1"/>
</dbReference>
<evidence type="ECO:0000313" key="3">
    <source>
        <dbReference type="EMBL" id="QGT99641.1"/>
    </source>
</evidence>
<dbReference type="OrthoDB" id="9801454at2"/>
<dbReference type="InterPro" id="IPR041424">
    <property type="entry name" value="CinA_KH"/>
</dbReference>
<dbReference type="NCBIfam" id="TIGR00200">
    <property type="entry name" value="cinA_nterm"/>
    <property type="match status" value="1"/>
</dbReference>
<dbReference type="CDD" id="cd00885">
    <property type="entry name" value="cinA"/>
    <property type="match status" value="1"/>
</dbReference>
<dbReference type="Pfam" id="PF00994">
    <property type="entry name" value="MoCF_biosynth"/>
    <property type="match status" value="1"/>
</dbReference>
<dbReference type="AlphaFoldDB" id="A0A6I6DJT4"/>
<accession>A0A6I6DJT4</accession>
<proteinExistence type="inferred from homology"/>
<dbReference type="InterPro" id="IPR008135">
    <property type="entry name" value="Competence-induced_CinA"/>
</dbReference>
<evidence type="ECO:0000259" key="2">
    <source>
        <dbReference type="SMART" id="SM00852"/>
    </source>
</evidence>
<dbReference type="PANTHER" id="PTHR13939">
    <property type="entry name" value="NICOTINAMIDE-NUCLEOTIDE AMIDOHYDROLASE PNCC"/>
    <property type="match status" value="1"/>
</dbReference>
<evidence type="ECO:0000313" key="4">
    <source>
        <dbReference type="Proteomes" id="UP000426444"/>
    </source>
</evidence>
<dbReference type="InterPro" id="IPR050101">
    <property type="entry name" value="CinA"/>
</dbReference>